<sequence length="71" mass="7980">MQRKRRRRIDAENPGQVILAGFLSQTGNESRRAEKKSHSNLARIDLRAASLKSGPKQPEDSSLDLRTKHGN</sequence>
<dbReference type="EMBL" id="BPLQ01013604">
    <property type="protein sequence ID" value="GIY73360.1"/>
    <property type="molecule type" value="Genomic_DNA"/>
</dbReference>
<keyword evidence="3" id="KW-1185">Reference proteome</keyword>
<gene>
    <name evidence="2" type="ORF">CDAR_453741</name>
</gene>
<dbReference type="Proteomes" id="UP001054837">
    <property type="component" value="Unassembled WGS sequence"/>
</dbReference>
<organism evidence="2 3">
    <name type="scientific">Caerostris darwini</name>
    <dbReference type="NCBI Taxonomy" id="1538125"/>
    <lineage>
        <taxon>Eukaryota</taxon>
        <taxon>Metazoa</taxon>
        <taxon>Ecdysozoa</taxon>
        <taxon>Arthropoda</taxon>
        <taxon>Chelicerata</taxon>
        <taxon>Arachnida</taxon>
        <taxon>Araneae</taxon>
        <taxon>Araneomorphae</taxon>
        <taxon>Entelegynae</taxon>
        <taxon>Araneoidea</taxon>
        <taxon>Araneidae</taxon>
        <taxon>Caerostris</taxon>
    </lineage>
</organism>
<comment type="caution">
    <text evidence="2">The sequence shown here is derived from an EMBL/GenBank/DDBJ whole genome shotgun (WGS) entry which is preliminary data.</text>
</comment>
<evidence type="ECO:0000313" key="2">
    <source>
        <dbReference type="EMBL" id="GIY73360.1"/>
    </source>
</evidence>
<reference evidence="2 3" key="1">
    <citation type="submission" date="2021-06" db="EMBL/GenBank/DDBJ databases">
        <title>Caerostris darwini draft genome.</title>
        <authorList>
            <person name="Kono N."/>
            <person name="Arakawa K."/>
        </authorList>
    </citation>
    <scope>NUCLEOTIDE SEQUENCE [LARGE SCALE GENOMIC DNA]</scope>
</reference>
<feature type="compositionally biased region" description="Basic and acidic residues" evidence="1">
    <location>
        <begin position="57"/>
        <end position="71"/>
    </location>
</feature>
<protein>
    <submittedName>
        <fullName evidence="2">Uncharacterized protein</fullName>
    </submittedName>
</protein>
<dbReference type="AlphaFoldDB" id="A0AAV4VSJ7"/>
<accession>A0AAV4VSJ7</accession>
<evidence type="ECO:0000313" key="3">
    <source>
        <dbReference type="Proteomes" id="UP001054837"/>
    </source>
</evidence>
<name>A0AAV4VSJ7_9ARAC</name>
<feature type="region of interest" description="Disordered" evidence="1">
    <location>
        <begin position="21"/>
        <end position="71"/>
    </location>
</feature>
<proteinExistence type="predicted"/>
<evidence type="ECO:0000256" key="1">
    <source>
        <dbReference type="SAM" id="MobiDB-lite"/>
    </source>
</evidence>